<gene>
    <name evidence="2" type="ORF">CLODIP_2_CD10714</name>
</gene>
<feature type="compositionally biased region" description="Basic and acidic residues" evidence="1">
    <location>
        <begin position="111"/>
        <end position="131"/>
    </location>
</feature>
<evidence type="ECO:0000313" key="3">
    <source>
        <dbReference type="Proteomes" id="UP000494165"/>
    </source>
</evidence>
<sequence>MSGFQRKETWNVVPISDDDDSSNKLVIDEVDSSPETPLDLPVRKRLTGFNEDDSECSKSEVEVVRQSPEMPEQCDQQKDIPKDLSGRKRPIGVDEDQHSDSTKTGNENPEMPEKRDIPPGRDGRMPRREIRNPSGHVHSAERPRMEGNGVGIARPSTSNTFSTNYDLPGTSFVFSTKFFRGCCSRDFPTLKRKVEKERLELSRTTLIYQRQDEMRIQKYQSKGAFHQNCQVKIGECLENFGILLDMSTHRKYQGWRIIGSALLSRRQVVILLLNMICLELCSVRMDPRIKI</sequence>
<dbReference type="AlphaFoldDB" id="A0A8S1CF57"/>
<reference evidence="2 3" key="1">
    <citation type="submission" date="2020-04" db="EMBL/GenBank/DDBJ databases">
        <authorList>
            <person name="Alioto T."/>
            <person name="Alioto T."/>
            <person name="Gomez Garrido J."/>
        </authorList>
    </citation>
    <scope>NUCLEOTIDE SEQUENCE [LARGE SCALE GENOMIC DNA]</scope>
</reference>
<organism evidence="2 3">
    <name type="scientific">Cloeon dipterum</name>
    <dbReference type="NCBI Taxonomy" id="197152"/>
    <lineage>
        <taxon>Eukaryota</taxon>
        <taxon>Metazoa</taxon>
        <taxon>Ecdysozoa</taxon>
        <taxon>Arthropoda</taxon>
        <taxon>Hexapoda</taxon>
        <taxon>Insecta</taxon>
        <taxon>Pterygota</taxon>
        <taxon>Palaeoptera</taxon>
        <taxon>Ephemeroptera</taxon>
        <taxon>Pisciforma</taxon>
        <taxon>Baetidae</taxon>
        <taxon>Cloeon</taxon>
    </lineage>
</organism>
<dbReference type="Proteomes" id="UP000494165">
    <property type="component" value="Unassembled WGS sequence"/>
</dbReference>
<evidence type="ECO:0000313" key="2">
    <source>
        <dbReference type="EMBL" id="CAB3370387.1"/>
    </source>
</evidence>
<proteinExistence type="predicted"/>
<protein>
    <submittedName>
        <fullName evidence="2">Uncharacterized protein</fullName>
    </submittedName>
</protein>
<dbReference type="EMBL" id="CADEPI010000052">
    <property type="protein sequence ID" value="CAB3370387.1"/>
    <property type="molecule type" value="Genomic_DNA"/>
</dbReference>
<keyword evidence="3" id="KW-1185">Reference proteome</keyword>
<evidence type="ECO:0000256" key="1">
    <source>
        <dbReference type="SAM" id="MobiDB-lite"/>
    </source>
</evidence>
<name>A0A8S1CF57_9INSE</name>
<accession>A0A8S1CF57</accession>
<comment type="caution">
    <text evidence="2">The sequence shown here is derived from an EMBL/GenBank/DDBJ whole genome shotgun (WGS) entry which is preliminary data.</text>
</comment>
<feature type="compositionally biased region" description="Basic and acidic residues" evidence="1">
    <location>
        <begin position="75"/>
        <end position="101"/>
    </location>
</feature>
<feature type="region of interest" description="Disordered" evidence="1">
    <location>
        <begin position="1"/>
        <end position="148"/>
    </location>
</feature>